<organism evidence="2">
    <name type="scientific">Pseudomonas solani</name>
    <dbReference type="NCBI Taxonomy" id="2731552"/>
    <lineage>
        <taxon>Bacteria</taxon>
        <taxon>Pseudomonadati</taxon>
        <taxon>Pseudomonadota</taxon>
        <taxon>Gammaproteobacteria</taxon>
        <taxon>Pseudomonadales</taxon>
        <taxon>Pseudomonadaceae</taxon>
        <taxon>Pseudomonas</taxon>
    </lineage>
</organism>
<accession>A0AAU7Y5X1</accession>
<dbReference type="Pfam" id="PF08873">
    <property type="entry name" value="Phage_Mu_Gp37"/>
    <property type="match status" value="1"/>
</dbReference>
<dbReference type="EMBL" id="CP158373">
    <property type="protein sequence ID" value="XBY65170.1"/>
    <property type="molecule type" value="Genomic_DNA"/>
</dbReference>
<reference evidence="2" key="1">
    <citation type="submission" date="2023-08" db="EMBL/GenBank/DDBJ databases">
        <title>Increased levels of nutrients transform a symbiont into a lethal pathobiont.</title>
        <authorList>
            <person name="Lachnit T."/>
            <person name="Ulrich L."/>
            <person name="Willmer F.M."/>
            <person name="Hasenbein T."/>
            <person name="Steiner L.X."/>
            <person name="Wolters M."/>
            <person name="Herbst E.M."/>
            <person name="Deines P."/>
        </authorList>
    </citation>
    <scope>NUCLEOTIDE SEQUENCE</scope>
    <source>
        <strain evidence="2">T3</strain>
    </source>
</reference>
<dbReference type="RefSeq" id="WP_350447774.1">
    <property type="nucleotide sequence ID" value="NZ_CP158373.1"/>
</dbReference>
<gene>
    <name evidence="2" type="ORF">ABS648_05220</name>
</gene>
<proteinExistence type="predicted"/>
<evidence type="ECO:0000313" key="2">
    <source>
        <dbReference type="EMBL" id="XBY65170.1"/>
    </source>
</evidence>
<protein>
    <submittedName>
        <fullName evidence="2">Phage protein Gp37</fullName>
    </submittedName>
</protein>
<feature type="compositionally biased region" description="Polar residues" evidence="1">
    <location>
        <begin position="185"/>
        <end position="196"/>
    </location>
</feature>
<dbReference type="AlphaFoldDB" id="A0AAU7Y5X1"/>
<evidence type="ECO:0000256" key="1">
    <source>
        <dbReference type="SAM" id="MobiDB-lite"/>
    </source>
</evidence>
<name>A0AAU7Y5X1_9PSED</name>
<feature type="region of interest" description="Disordered" evidence="1">
    <location>
        <begin position="165"/>
        <end position="196"/>
    </location>
</feature>
<feature type="compositionally biased region" description="Basic and acidic residues" evidence="1">
    <location>
        <begin position="168"/>
        <end position="180"/>
    </location>
</feature>
<dbReference type="InterPro" id="IPR014972">
    <property type="entry name" value="Phage_Mu_Gp37"/>
</dbReference>
<sequence length="196" mass="21164">MLGSLENELVALIKGSPLGKRLRKVEPLPNIPDKDVLKRWGTDAPAAYVVAMDGAIEGDTSTPKFVVVFVARNARGATSARQGGKREIGLYEMLDAGIAVLRSTNEGAGWQPTGYQMIQDAAVRDAGMEAGMVSVETAVDTPSLDPEDLGLGDFLEFHADYDLEPLSPDEHERWANEDRNPPSPDVQSHINPQEGP</sequence>